<evidence type="ECO:0000313" key="1">
    <source>
        <dbReference type="EMBL" id="MFI2486661.1"/>
    </source>
</evidence>
<reference evidence="1 2" key="1">
    <citation type="submission" date="2024-10" db="EMBL/GenBank/DDBJ databases">
        <title>The Natural Products Discovery Center: Release of the First 8490 Sequenced Strains for Exploring Actinobacteria Biosynthetic Diversity.</title>
        <authorList>
            <person name="Kalkreuter E."/>
            <person name="Kautsar S.A."/>
            <person name="Yang D."/>
            <person name="Bader C.D."/>
            <person name="Teijaro C.N."/>
            <person name="Fluegel L."/>
            <person name="Davis C.M."/>
            <person name="Simpson J.R."/>
            <person name="Lauterbach L."/>
            <person name="Steele A.D."/>
            <person name="Gui C."/>
            <person name="Meng S."/>
            <person name="Li G."/>
            <person name="Viehrig K."/>
            <person name="Ye F."/>
            <person name="Su P."/>
            <person name="Kiefer A.F."/>
            <person name="Nichols A."/>
            <person name="Cepeda A.J."/>
            <person name="Yan W."/>
            <person name="Fan B."/>
            <person name="Jiang Y."/>
            <person name="Adhikari A."/>
            <person name="Zheng C.-J."/>
            <person name="Schuster L."/>
            <person name="Cowan T.M."/>
            <person name="Smanski M.J."/>
            <person name="Chevrette M.G."/>
            <person name="De Carvalho L.P.S."/>
            <person name="Shen B."/>
        </authorList>
    </citation>
    <scope>NUCLEOTIDE SEQUENCE [LARGE SCALE GENOMIC DNA]</scope>
    <source>
        <strain evidence="1 2">NPDC019481</strain>
    </source>
</reference>
<sequence>MGAHQTDAARTGVNQTVPPLCLVINGPSAAGKSTLTTAVQDRSERPLLRFGLDELFRMIPDHWGGGLPGARHSHLGFRYEDVEPGVRRIRTGADGKRMLGAMNVAVVAMLRAGQGVIVDGQAFEPEANQDLEARLAELAREGAAAVAIVELRAADGDLEDRQRRHEHPAGLSLFHNRRPPQSPDPHLVIDTTGREAAQVADVLWDWLVDFYPAIETGHAART</sequence>
<dbReference type="Proteomes" id="UP001611580">
    <property type="component" value="Unassembled WGS sequence"/>
</dbReference>
<comment type="caution">
    <text evidence="1">The sequence shown here is derived from an EMBL/GenBank/DDBJ whole genome shotgun (WGS) entry which is preliminary data.</text>
</comment>
<keyword evidence="2" id="KW-1185">Reference proteome</keyword>
<accession>A0ABW7XGN9</accession>
<proteinExistence type="predicted"/>
<dbReference type="InterPro" id="IPR027417">
    <property type="entry name" value="P-loop_NTPase"/>
</dbReference>
<dbReference type="SUPFAM" id="SSF52540">
    <property type="entry name" value="P-loop containing nucleoside triphosphate hydrolases"/>
    <property type="match status" value="1"/>
</dbReference>
<organism evidence="1 2">
    <name type="scientific">Promicromonospora kroppenstedtii</name>
    <dbReference type="NCBI Taxonomy" id="440482"/>
    <lineage>
        <taxon>Bacteria</taxon>
        <taxon>Bacillati</taxon>
        <taxon>Actinomycetota</taxon>
        <taxon>Actinomycetes</taxon>
        <taxon>Micrococcales</taxon>
        <taxon>Promicromonosporaceae</taxon>
        <taxon>Promicromonospora</taxon>
    </lineage>
</organism>
<dbReference type="Pfam" id="PF07931">
    <property type="entry name" value="CPT"/>
    <property type="match status" value="1"/>
</dbReference>
<evidence type="ECO:0000313" key="2">
    <source>
        <dbReference type="Proteomes" id="UP001611580"/>
    </source>
</evidence>
<dbReference type="Gene3D" id="3.40.50.300">
    <property type="entry name" value="P-loop containing nucleotide triphosphate hydrolases"/>
    <property type="match status" value="1"/>
</dbReference>
<dbReference type="EMBL" id="JBIRYI010000003">
    <property type="protein sequence ID" value="MFI2486661.1"/>
    <property type="molecule type" value="Genomic_DNA"/>
</dbReference>
<gene>
    <name evidence="1" type="ORF">ACH47X_07095</name>
</gene>
<dbReference type="RefSeq" id="WP_397402759.1">
    <property type="nucleotide sequence ID" value="NZ_JBIRYI010000003.1"/>
</dbReference>
<name>A0ABW7XGN9_9MICO</name>
<protein>
    <submittedName>
        <fullName evidence="1">AAA family ATPase</fullName>
    </submittedName>
</protein>